<dbReference type="EMBL" id="QKKF02031235">
    <property type="protein sequence ID" value="RZF34536.1"/>
    <property type="molecule type" value="Genomic_DNA"/>
</dbReference>
<evidence type="ECO:0008006" key="4">
    <source>
        <dbReference type="Google" id="ProtNLM"/>
    </source>
</evidence>
<protein>
    <recommendedName>
        <fullName evidence="4">Protein CIP2A</fullName>
    </recommendedName>
</protein>
<dbReference type="SMR" id="A0A482WMQ6"/>
<organism evidence="2 3">
    <name type="scientific">Laodelphax striatellus</name>
    <name type="common">Small brown planthopper</name>
    <name type="synonym">Delphax striatella</name>
    <dbReference type="NCBI Taxonomy" id="195883"/>
    <lineage>
        <taxon>Eukaryota</taxon>
        <taxon>Metazoa</taxon>
        <taxon>Ecdysozoa</taxon>
        <taxon>Arthropoda</taxon>
        <taxon>Hexapoda</taxon>
        <taxon>Insecta</taxon>
        <taxon>Pterygota</taxon>
        <taxon>Neoptera</taxon>
        <taxon>Paraneoptera</taxon>
        <taxon>Hemiptera</taxon>
        <taxon>Auchenorrhyncha</taxon>
        <taxon>Fulgoroidea</taxon>
        <taxon>Delphacidae</taxon>
        <taxon>Criomorphinae</taxon>
        <taxon>Laodelphax</taxon>
    </lineage>
</organism>
<reference evidence="2 3" key="1">
    <citation type="journal article" date="2017" name="Gigascience">
        <title>Genome sequence of the small brown planthopper, Laodelphax striatellus.</title>
        <authorList>
            <person name="Zhu J."/>
            <person name="Jiang F."/>
            <person name="Wang X."/>
            <person name="Yang P."/>
            <person name="Bao Y."/>
            <person name="Zhao W."/>
            <person name="Wang W."/>
            <person name="Lu H."/>
            <person name="Wang Q."/>
            <person name="Cui N."/>
            <person name="Li J."/>
            <person name="Chen X."/>
            <person name="Luo L."/>
            <person name="Yu J."/>
            <person name="Kang L."/>
            <person name="Cui F."/>
        </authorList>
    </citation>
    <scope>NUCLEOTIDE SEQUENCE [LARGE SCALE GENOMIC DNA]</scope>
    <source>
        <strain evidence="2">Lst14</strain>
    </source>
</reference>
<sequence length="737" mass="83105">MEVNIKTFIEEVQDYKQKRTEVISVKLQRYLQTLSASSDTSIYDPSANSGAEFFVSLYELMSVIEPNCGLMWSAVATLEEAIKVPAAQHALIHTFKFTPIFTELLKNCSNNDRRVQVLRLLQNCTYGIKIQWQESYLNPLISLLIEWTTCTEVNNDLVSLSLGVLVNLCFNNPPAIYTLKGSIEVKNLVQAILALPRNNLDIRVQAYRLLFILREIQGELPDDEILPAIKWTFKRLQESFQARSCYTMKHIVDCFRDIQSSTNFTKVLHTHQSFKQDVDNLIKLLENNTPGYATECTVLMLEFLQALIELDSPEKELGYDRLLKIALTLAEVDTRISRCTFHLVKAILINSNLESQIESENYLLGDLEDYLKVVLSVMEEKTKSVSDDKSWMVDLLTLLLECSNAPNLQDKISSSLNISAIKNIFKEDSSCLNSESLFDPTLNALYIKSFALVSALSKSSVAWNSLLNDLKGSKKLESRLAAALYTGERDIKLLVLQLLQQINDSSTLDEISQNLVDLSAFLVPHAAQQSNGLAPNNCLPVSRSEIYMNGPLFTDMQKKQLADCINKVTNAIAKNELSEVGMDTVLELYRCRVSSLTHAESVLQGSVQRADRQCSQLQHRLACMSAESARLLNLLHAKQLSVIANSQLIAKHKHELSDMERAVHAARNQCANIIEELKSKQNLNSELTNKIKFLNEELEEVKTLNSSLVSNNETLVSQIKHHTEKQKGLEERILGLQ</sequence>
<name>A0A482WMQ6_LAOST</name>
<accession>A0A482WMQ6</accession>
<proteinExistence type="predicted"/>
<dbReference type="InParanoid" id="A0A482WMQ6"/>
<dbReference type="PANTHER" id="PTHR23161:SF2">
    <property type="entry name" value="PROTEIN CIP2A"/>
    <property type="match status" value="1"/>
</dbReference>
<dbReference type="AlphaFoldDB" id="A0A482WMQ6"/>
<dbReference type="FunCoup" id="A0A482WMQ6">
    <property type="interactions" value="435"/>
</dbReference>
<evidence type="ECO:0000256" key="1">
    <source>
        <dbReference type="SAM" id="Coils"/>
    </source>
</evidence>
<keyword evidence="3" id="KW-1185">Reference proteome</keyword>
<dbReference type="OrthoDB" id="73401at2759"/>
<feature type="coiled-coil region" evidence="1">
    <location>
        <begin position="607"/>
        <end position="711"/>
    </location>
</feature>
<evidence type="ECO:0000313" key="3">
    <source>
        <dbReference type="Proteomes" id="UP000291343"/>
    </source>
</evidence>
<evidence type="ECO:0000313" key="2">
    <source>
        <dbReference type="EMBL" id="RZF34536.1"/>
    </source>
</evidence>
<keyword evidence="1" id="KW-0175">Coiled coil</keyword>
<dbReference type="InterPro" id="IPR042510">
    <property type="entry name" value="CIP2A"/>
</dbReference>
<dbReference type="SUPFAM" id="SSF48371">
    <property type="entry name" value="ARM repeat"/>
    <property type="match status" value="1"/>
</dbReference>
<comment type="caution">
    <text evidence="2">The sequence shown here is derived from an EMBL/GenBank/DDBJ whole genome shotgun (WGS) entry which is preliminary data.</text>
</comment>
<dbReference type="InterPro" id="IPR016024">
    <property type="entry name" value="ARM-type_fold"/>
</dbReference>
<dbReference type="STRING" id="195883.A0A482WMQ6"/>
<dbReference type="PANTHER" id="PTHR23161">
    <property type="entry name" value="PROTEIN CIP2A"/>
    <property type="match status" value="1"/>
</dbReference>
<gene>
    <name evidence="2" type="ORF">LSTR_LSTR013250</name>
</gene>
<dbReference type="Proteomes" id="UP000291343">
    <property type="component" value="Unassembled WGS sequence"/>
</dbReference>